<accession>K9WNK7</accession>
<sequence length="382" mass="44414">MPTKQPPRGKFKITQKDTSLDEQLSLNFGDYSTPKSSQSIDVAAYSHLLPAKPTIVFDTYWRFAAERQNIFFKKLCREPMPWTEDPILSTFKFTNAYRASDRTSQYLIRQVIYREDLPTTSDEVFFRIILFKIFNKIETWRLLESKLGKIIYAEYSFKRYDEILTEAIEQGQRIYSAAYIMPSGGKGLRHTRKHQTHLKLIEKMMADELPKKLTDAPNMHRGFDLLREYPTIGDFLAYQFITDVNYSKLTNFSEMSFVVPGPGALDGIRKCFADLGGLNEPEIIKLMAENQESEFERLGLDFQSLFGRPLQLIDCQNLFCEVDKYARMKHPEISGVSGRTRIKQKYSANRQPIDYWFPPKWGINEAIKQYRTAQNATNSNSK</sequence>
<dbReference type="EMBL" id="CP003631">
    <property type="protein sequence ID" value="AFZ21990.1"/>
    <property type="molecule type" value="Genomic_DNA"/>
</dbReference>
<feature type="domain" description="5-hmdU DNA kinase helical" evidence="1">
    <location>
        <begin position="55"/>
        <end position="335"/>
    </location>
</feature>
<dbReference type="Pfam" id="PF18723">
    <property type="entry name" value="HMUDK_hel"/>
    <property type="match status" value="1"/>
</dbReference>
<reference evidence="2 3" key="1">
    <citation type="submission" date="2012-06" db="EMBL/GenBank/DDBJ databases">
        <title>Finished plasmid 1 of genome of Microcoleus sp. PCC 7113.</title>
        <authorList>
            <consortium name="US DOE Joint Genome Institute"/>
            <person name="Gugger M."/>
            <person name="Coursin T."/>
            <person name="Rippka R."/>
            <person name="Tandeau De Marsac N."/>
            <person name="Huntemann M."/>
            <person name="Wei C.-L."/>
            <person name="Han J."/>
            <person name="Detter J.C."/>
            <person name="Han C."/>
            <person name="Tapia R."/>
            <person name="Chen A."/>
            <person name="Kyrpides N."/>
            <person name="Mavromatis K."/>
            <person name="Markowitz V."/>
            <person name="Szeto E."/>
            <person name="Ivanova N."/>
            <person name="Pagani I."/>
            <person name="Pati A."/>
            <person name="Goodwin L."/>
            <person name="Nordberg H.P."/>
            <person name="Cantor M.N."/>
            <person name="Hua S.X."/>
            <person name="Woyke T."/>
            <person name="Kerfeld C.A."/>
        </authorList>
    </citation>
    <scope>NUCLEOTIDE SEQUENCE [LARGE SCALE GENOMIC DNA]</scope>
    <source>
        <strain evidence="2 3">PCC 7113</strain>
        <plasmid evidence="2 3">pMIC7113.01</plasmid>
    </source>
</reference>
<gene>
    <name evidence="2" type="ORF">Mic7113_6408</name>
</gene>
<dbReference type="KEGG" id="mic:Mic7113_6408"/>
<dbReference type="HOGENOM" id="CLU_028984_1_1_3"/>
<dbReference type="PATRIC" id="fig|1173027.3.peg.7084"/>
<evidence type="ECO:0000259" key="1">
    <source>
        <dbReference type="Pfam" id="PF18723"/>
    </source>
</evidence>
<dbReference type="RefSeq" id="WP_015186117.1">
    <property type="nucleotide sequence ID" value="NC_019739.1"/>
</dbReference>
<dbReference type="AlphaFoldDB" id="K9WNK7"/>
<name>K9WNK7_9CYAN</name>
<dbReference type="OrthoDB" id="3333864at2"/>
<evidence type="ECO:0000313" key="3">
    <source>
        <dbReference type="Proteomes" id="UP000010471"/>
    </source>
</evidence>
<geneLocation type="plasmid" evidence="2 3">
    <name>pMIC7113.01</name>
</geneLocation>
<dbReference type="InterPro" id="IPR040684">
    <property type="entry name" value="HMUDK_hel"/>
</dbReference>
<keyword evidence="3" id="KW-1185">Reference proteome</keyword>
<protein>
    <recommendedName>
        <fullName evidence="1">5-hmdU DNA kinase helical domain-containing protein</fullName>
    </recommendedName>
</protein>
<dbReference type="Proteomes" id="UP000010471">
    <property type="component" value="Plasmid pMIC7113.01"/>
</dbReference>
<evidence type="ECO:0000313" key="2">
    <source>
        <dbReference type="EMBL" id="AFZ21990.1"/>
    </source>
</evidence>
<proteinExistence type="predicted"/>
<keyword evidence="2" id="KW-0614">Plasmid</keyword>
<organism evidence="2 3">
    <name type="scientific">Allocoleopsis franciscana PCC 7113</name>
    <dbReference type="NCBI Taxonomy" id="1173027"/>
    <lineage>
        <taxon>Bacteria</taxon>
        <taxon>Bacillati</taxon>
        <taxon>Cyanobacteriota</taxon>
        <taxon>Cyanophyceae</taxon>
        <taxon>Coleofasciculales</taxon>
        <taxon>Coleofasciculaceae</taxon>
        <taxon>Allocoleopsis</taxon>
        <taxon>Allocoleopsis franciscana</taxon>
    </lineage>
</organism>